<evidence type="ECO:0000313" key="2">
    <source>
        <dbReference type="Proteomes" id="UP000431922"/>
    </source>
</evidence>
<gene>
    <name evidence="1" type="ORF">GRI65_13005</name>
</gene>
<reference evidence="1 2" key="1">
    <citation type="submission" date="2019-12" db="EMBL/GenBank/DDBJ databases">
        <title>Genomic-based taxomic classification of the family Erythrobacteraceae.</title>
        <authorList>
            <person name="Xu L."/>
        </authorList>
    </citation>
    <scope>NUCLEOTIDE SEQUENCE [LARGE SCALE GENOMIC DNA]</scope>
    <source>
        <strain evidence="1 2">KCTC 42453</strain>
    </source>
</reference>
<dbReference type="EMBL" id="WTYL01000003">
    <property type="protein sequence ID" value="MXP45368.1"/>
    <property type="molecule type" value="Genomic_DNA"/>
</dbReference>
<dbReference type="RefSeq" id="WP_160756975.1">
    <property type="nucleotide sequence ID" value="NZ_WTYL01000003.1"/>
</dbReference>
<protein>
    <recommendedName>
        <fullName evidence="3">Aspartyl protease</fullName>
    </recommendedName>
</protein>
<dbReference type="OrthoDB" id="8478659at2"/>
<name>A0A845B4N5_9SPHN</name>
<evidence type="ECO:0008006" key="3">
    <source>
        <dbReference type="Google" id="ProtNLM"/>
    </source>
</evidence>
<organism evidence="1 2">
    <name type="scientific">Allopontixanthobacter sediminis</name>
    <dbReference type="NCBI Taxonomy" id="1689985"/>
    <lineage>
        <taxon>Bacteria</taxon>
        <taxon>Pseudomonadati</taxon>
        <taxon>Pseudomonadota</taxon>
        <taxon>Alphaproteobacteria</taxon>
        <taxon>Sphingomonadales</taxon>
        <taxon>Erythrobacteraceae</taxon>
        <taxon>Allopontixanthobacter</taxon>
    </lineage>
</organism>
<sequence>MLRNDWHLLAATPFLFANGAPTSTTEIEVDNPTVTITIDGRLTTMEVVPDGPNSPILNARVADQLGKKGSLVSGRHMVGRTAVSASSNMARIDFGDGRKVKQRLFWFDRDWTEIAEGRMGPALLPEDIVTYRLGERHVGERLLTIPFRKHGLAGFRSETVIDGVTVPVIFTFDRPETMVTATTGALLATAYGGRMVGPAQDLKLEMGFFRPVRRMEFQKPIAVGELALTSVVVRTTEMGSTASIPDDNQDPSEIVVSAESKRKASHGIFVGRSSFADCSSLTFDKQREEIRFSCL</sequence>
<keyword evidence="2" id="KW-1185">Reference proteome</keyword>
<accession>A0A845B4N5</accession>
<evidence type="ECO:0000313" key="1">
    <source>
        <dbReference type="EMBL" id="MXP45368.1"/>
    </source>
</evidence>
<comment type="caution">
    <text evidence="1">The sequence shown here is derived from an EMBL/GenBank/DDBJ whole genome shotgun (WGS) entry which is preliminary data.</text>
</comment>
<dbReference type="AlphaFoldDB" id="A0A845B4N5"/>
<dbReference type="Proteomes" id="UP000431922">
    <property type="component" value="Unassembled WGS sequence"/>
</dbReference>
<proteinExistence type="predicted"/>